<dbReference type="RefSeq" id="WP_170165334.1">
    <property type="nucleotide sequence ID" value="NZ_RKHG01000001.1"/>
</dbReference>
<dbReference type="EMBL" id="RKHG01000001">
    <property type="protein sequence ID" value="ROR54966.1"/>
    <property type="molecule type" value="Genomic_DNA"/>
</dbReference>
<comment type="caution">
    <text evidence="1">The sequence shown here is derived from an EMBL/GenBank/DDBJ whole genome shotgun (WGS) entry which is preliminary data.</text>
</comment>
<name>A0A3N1ZVY8_9ACTN</name>
<sequence>MAPLFLTAVIAIWIAAAVLWLLDAPSPRQTADTVLTDRRISDEPVVSPLKIAA</sequence>
<proteinExistence type="predicted"/>
<dbReference type="Proteomes" id="UP000275749">
    <property type="component" value="Unassembled WGS sequence"/>
</dbReference>
<reference evidence="1 2" key="1">
    <citation type="submission" date="2018-11" db="EMBL/GenBank/DDBJ databases">
        <title>Sequencing the genomes of 1000 actinobacteria strains.</title>
        <authorList>
            <person name="Klenk H.-P."/>
        </authorList>
    </citation>
    <scope>NUCLEOTIDE SEQUENCE [LARGE SCALE GENOMIC DNA]</scope>
    <source>
        <strain evidence="1 2">DSM 10546</strain>
    </source>
</reference>
<accession>A0A3N1ZVY8</accession>
<organism evidence="1 2">
    <name type="scientific">Luteococcus japonicus</name>
    <dbReference type="NCBI Taxonomy" id="33984"/>
    <lineage>
        <taxon>Bacteria</taxon>
        <taxon>Bacillati</taxon>
        <taxon>Actinomycetota</taxon>
        <taxon>Actinomycetes</taxon>
        <taxon>Propionibacteriales</taxon>
        <taxon>Propionibacteriaceae</taxon>
        <taxon>Luteococcus</taxon>
    </lineage>
</organism>
<evidence type="ECO:0000313" key="1">
    <source>
        <dbReference type="EMBL" id="ROR54966.1"/>
    </source>
</evidence>
<protein>
    <submittedName>
        <fullName evidence="1">Uncharacterized protein</fullName>
    </submittedName>
</protein>
<evidence type="ECO:0000313" key="2">
    <source>
        <dbReference type="Proteomes" id="UP000275749"/>
    </source>
</evidence>
<gene>
    <name evidence="1" type="ORF">EDD41_2206</name>
</gene>
<dbReference type="AlphaFoldDB" id="A0A3N1ZVY8"/>